<reference evidence="1 2" key="1">
    <citation type="submission" date="2012-06" db="EMBL/GenBank/DDBJ databases">
        <title>The complete chromosome of genome of Turneriella parva DSM 21527.</title>
        <authorList>
            <consortium name="US DOE Joint Genome Institute (JGI-PGF)"/>
            <person name="Lucas S."/>
            <person name="Han J."/>
            <person name="Lapidus A."/>
            <person name="Bruce D."/>
            <person name="Goodwin L."/>
            <person name="Pitluck S."/>
            <person name="Peters L."/>
            <person name="Kyrpides N."/>
            <person name="Mavromatis K."/>
            <person name="Ivanova N."/>
            <person name="Mikhailova N."/>
            <person name="Chertkov O."/>
            <person name="Detter J.C."/>
            <person name="Tapia R."/>
            <person name="Han C."/>
            <person name="Land M."/>
            <person name="Hauser L."/>
            <person name="Markowitz V."/>
            <person name="Cheng J.-F."/>
            <person name="Hugenholtz P."/>
            <person name="Woyke T."/>
            <person name="Wu D."/>
            <person name="Gronow S."/>
            <person name="Wellnitz S."/>
            <person name="Brambilla E."/>
            <person name="Klenk H.-P."/>
            <person name="Eisen J.A."/>
        </authorList>
    </citation>
    <scope>NUCLEOTIDE SEQUENCE [LARGE SCALE GENOMIC DNA]</scope>
    <source>
        <strain evidence="2">ATCC BAA-1111 / DSM 21527 / NCTC 11395 / H</strain>
    </source>
</reference>
<dbReference type="EMBL" id="CP002959">
    <property type="protein sequence ID" value="AFM12674.1"/>
    <property type="molecule type" value="Genomic_DNA"/>
</dbReference>
<dbReference type="Proteomes" id="UP000006048">
    <property type="component" value="Chromosome"/>
</dbReference>
<sequence length="79" mass="8968">MKDIEIAKILYLAKSKKYEVACASFDVVDHLFKLDVPKGLKRRKSSVQTLSMLADEKVKFGYDRKEAVAVADDDENETD</sequence>
<dbReference type="HOGENOM" id="CLU_2605053_0_0_12"/>
<dbReference type="RefSeq" id="WP_014803181.1">
    <property type="nucleotide sequence ID" value="NC_018020.1"/>
</dbReference>
<evidence type="ECO:0000313" key="2">
    <source>
        <dbReference type="Proteomes" id="UP000006048"/>
    </source>
</evidence>
<gene>
    <name evidence="1" type="ordered locus">Turpa_2028</name>
</gene>
<evidence type="ECO:0000313" key="1">
    <source>
        <dbReference type="EMBL" id="AFM12674.1"/>
    </source>
</evidence>
<keyword evidence="2" id="KW-1185">Reference proteome</keyword>
<dbReference type="STRING" id="869212.Turpa_2028"/>
<protein>
    <submittedName>
        <fullName evidence="1">Uncharacterized protein</fullName>
    </submittedName>
</protein>
<organism evidence="1 2">
    <name type="scientific">Turneriella parva (strain ATCC BAA-1111 / DSM 21527 / NCTC 11395 / H)</name>
    <name type="common">Leptospira parva</name>
    <dbReference type="NCBI Taxonomy" id="869212"/>
    <lineage>
        <taxon>Bacteria</taxon>
        <taxon>Pseudomonadati</taxon>
        <taxon>Spirochaetota</taxon>
        <taxon>Spirochaetia</taxon>
        <taxon>Leptospirales</taxon>
        <taxon>Leptospiraceae</taxon>
        <taxon>Turneriella</taxon>
    </lineage>
</organism>
<proteinExistence type="predicted"/>
<accession>I4B5W7</accession>
<dbReference type="AlphaFoldDB" id="I4B5W7"/>
<dbReference type="KEGG" id="tpx:Turpa_2028"/>
<name>I4B5W7_TURPD</name>